<dbReference type="InterPro" id="IPR011335">
    <property type="entry name" value="Restrct_endonuc-II-like"/>
</dbReference>
<dbReference type="NCBIfam" id="TIGR00252">
    <property type="entry name" value="YraN family protein"/>
    <property type="match status" value="1"/>
</dbReference>
<comment type="similarity">
    <text evidence="1 2">Belongs to the UPF0102 family.</text>
</comment>
<dbReference type="PANTHER" id="PTHR34039">
    <property type="entry name" value="UPF0102 PROTEIN YRAN"/>
    <property type="match status" value="1"/>
</dbReference>
<dbReference type="HAMAP" id="MF_00048">
    <property type="entry name" value="UPF0102"/>
    <property type="match status" value="1"/>
</dbReference>
<dbReference type="InterPro" id="IPR011856">
    <property type="entry name" value="tRNA_endonuc-like_dom_sf"/>
</dbReference>
<keyword evidence="4" id="KW-1185">Reference proteome</keyword>
<dbReference type="InterPro" id="IPR003509">
    <property type="entry name" value="UPF0102_YraN-like"/>
</dbReference>
<sequence length="132" mass="15437">MIFSIKPKHRKLQNPSAGAMAENRARSWLEKQGLQLLEKNYRTTRGEIDLIMQDGDTLVFVEVRMRQNERFATAAQSIDHRKQQRIISTAQHYLQAQGLWEKIPCRFDAICLQRDTDNGNGYRVEWLQNAFS</sequence>
<protein>
    <recommendedName>
        <fullName evidence="2">UPF0102 protein Q8A57_03615</fullName>
    </recommendedName>
</protein>
<reference evidence="3" key="2">
    <citation type="submission" date="2023-08" db="EMBL/GenBank/DDBJ databases">
        <authorList>
            <person name="Luo J."/>
        </authorList>
    </citation>
    <scope>NUCLEOTIDE SEQUENCE</scope>
    <source>
        <strain evidence="3">DSM 25064</strain>
    </source>
</reference>
<dbReference type="Proteomes" id="UP001178354">
    <property type="component" value="Unassembled WGS sequence"/>
</dbReference>
<dbReference type="EMBL" id="JAUUUU010000001">
    <property type="protein sequence ID" value="MDP1520048.1"/>
    <property type="molecule type" value="Genomic_DNA"/>
</dbReference>
<evidence type="ECO:0000256" key="2">
    <source>
        <dbReference type="HAMAP-Rule" id="MF_00048"/>
    </source>
</evidence>
<dbReference type="Pfam" id="PF02021">
    <property type="entry name" value="UPF0102"/>
    <property type="match status" value="1"/>
</dbReference>
<dbReference type="RefSeq" id="WP_305169560.1">
    <property type="nucleotide sequence ID" value="NZ_JAUUUU010000001.1"/>
</dbReference>
<dbReference type="AlphaFoldDB" id="A0AAW8B4J2"/>
<dbReference type="SUPFAM" id="SSF52980">
    <property type="entry name" value="Restriction endonuclease-like"/>
    <property type="match status" value="1"/>
</dbReference>
<dbReference type="PANTHER" id="PTHR34039:SF1">
    <property type="entry name" value="UPF0102 PROTEIN YRAN"/>
    <property type="match status" value="1"/>
</dbReference>
<dbReference type="CDD" id="cd20736">
    <property type="entry name" value="PoNe_Nuclease"/>
    <property type="match status" value="1"/>
</dbReference>
<proteinExistence type="inferred from homology"/>
<gene>
    <name evidence="3" type="ORF">Q8A57_03615</name>
</gene>
<evidence type="ECO:0000256" key="1">
    <source>
        <dbReference type="ARBA" id="ARBA00006738"/>
    </source>
</evidence>
<dbReference type="Gene3D" id="3.40.1350.10">
    <property type="match status" value="1"/>
</dbReference>
<comment type="caution">
    <text evidence="3">The sequence shown here is derived from an EMBL/GenBank/DDBJ whole genome shotgun (WGS) entry which is preliminary data.</text>
</comment>
<name>A0AAW8B4J2_9GAMM</name>
<evidence type="ECO:0000313" key="3">
    <source>
        <dbReference type="EMBL" id="MDP1520048.1"/>
    </source>
</evidence>
<accession>A0AAW8B4J2</accession>
<evidence type="ECO:0000313" key="4">
    <source>
        <dbReference type="Proteomes" id="UP001178354"/>
    </source>
</evidence>
<dbReference type="GO" id="GO:0003676">
    <property type="term" value="F:nucleic acid binding"/>
    <property type="evidence" value="ECO:0007669"/>
    <property type="project" value="InterPro"/>
</dbReference>
<dbReference type="NCBIfam" id="NF009150">
    <property type="entry name" value="PRK12497.1-3"/>
    <property type="match status" value="1"/>
</dbReference>
<organism evidence="3 4">
    <name type="scientific">Porticoccus litoralis</name>
    <dbReference type="NCBI Taxonomy" id="434086"/>
    <lineage>
        <taxon>Bacteria</taxon>
        <taxon>Pseudomonadati</taxon>
        <taxon>Pseudomonadota</taxon>
        <taxon>Gammaproteobacteria</taxon>
        <taxon>Cellvibrionales</taxon>
        <taxon>Porticoccaceae</taxon>
        <taxon>Porticoccus</taxon>
    </lineage>
</organism>
<reference evidence="3" key="1">
    <citation type="journal article" date="2010" name="Int. J. Syst. Evol. Microbiol.">
        <title>Porticoccus litoralis gen. nov., sp. nov., a gammaproteobacterium isolated from the Yellow Sea.</title>
        <authorList>
            <person name="Oh H.M."/>
            <person name="Kim H."/>
            <person name="Kim K.M."/>
            <person name="Min G.S."/>
            <person name="Cho J.C."/>
        </authorList>
    </citation>
    <scope>NUCLEOTIDE SEQUENCE</scope>
    <source>
        <strain evidence="3">DSM 25064</strain>
    </source>
</reference>